<dbReference type="Gene3D" id="1.10.150.50">
    <property type="entry name" value="Transcription Factor, Ets-1"/>
    <property type="match status" value="1"/>
</dbReference>
<comment type="caution">
    <text evidence="2">The sequence shown here is derived from an EMBL/GenBank/DDBJ whole genome shotgun (WGS) entry which is preliminary data.</text>
</comment>
<dbReference type="SUPFAM" id="SSF47769">
    <property type="entry name" value="SAM/Pointed domain"/>
    <property type="match status" value="1"/>
</dbReference>
<dbReference type="VEuPathDB" id="FungiDB:MFRU_006g02350"/>
<gene>
    <name evidence="2" type="ORF">EYC84_009501</name>
</gene>
<dbReference type="EMBL" id="VICG01000013">
    <property type="protein sequence ID" value="KAA8565650.1"/>
    <property type="molecule type" value="Genomic_DNA"/>
</dbReference>
<accession>A0A5M9JAN7</accession>
<sequence>MDLESVLNRLKIQCYLHRLIDSGFDTWDAVKDIAEVDMQELEMRLGHRRKLQREIATSRGWPLNSPLEETPVCRCGQKKEEQKQGRVTNLTDTGDQRFVHTNDIGIPFRHRQ</sequence>
<evidence type="ECO:0000313" key="2">
    <source>
        <dbReference type="EMBL" id="KAA8565650.1"/>
    </source>
</evidence>
<reference evidence="2 3" key="1">
    <citation type="submission" date="2019-06" db="EMBL/GenBank/DDBJ databases">
        <title>Genome Sequence of the Brown Rot Fungal Pathogen Monilinia fructicola.</title>
        <authorList>
            <person name="De Miccolis Angelini R.M."/>
            <person name="Landi L."/>
            <person name="Abate D."/>
            <person name="Pollastro S."/>
            <person name="Romanazzi G."/>
            <person name="Faretra F."/>
        </authorList>
    </citation>
    <scope>NUCLEOTIDE SEQUENCE [LARGE SCALE GENOMIC DNA]</scope>
    <source>
        <strain evidence="2 3">Mfrc123</strain>
    </source>
</reference>
<evidence type="ECO:0000259" key="1">
    <source>
        <dbReference type="Pfam" id="PF00536"/>
    </source>
</evidence>
<dbReference type="Pfam" id="PF00536">
    <property type="entry name" value="SAM_1"/>
    <property type="match status" value="1"/>
</dbReference>
<dbReference type="InterPro" id="IPR001660">
    <property type="entry name" value="SAM"/>
</dbReference>
<dbReference type="InterPro" id="IPR013761">
    <property type="entry name" value="SAM/pointed_sf"/>
</dbReference>
<dbReference type="AlphaFoldDB" id="A0A5M9JAN7"/>
<organism evidence="2 3">
    <name type="scientific">Monilinia fructicola</name>
    <name type="common">Brown rot fungus</name>
    <name type="synonym">Ciboria fructicola</name>
    <dbReference type="NCBI Taxonomy" id="38448"/>
    <lineage>
        <taxon>Eukaryota</taxon>
        <taxon>Fungi</taxon>
        <taxon>Dikarya</taxon>
        <taxon>Ascomycota</taxon>
        <taxon>Pezizomycotina</taxon>
        <taxon>Leotiomycetes</taxon>
        <taxon>Helotiales</taxon>
        <taxon>Sclerotiniaceae</taxon>
        <taxon>Monilinia</taxon>
    </lineage>
</organism>
<protein>
    <recommendedName>
        <fullName evidence="1">SAM domain-containing protein</fullName>
    </recommendedName>
</protein>
<evidence type="ECO:0000313" key="3">
    <source>
        <dbReference type="Proteomes" id="UP000322873"/>
    </source>
</evidence>
<keyword evidence="3" id="KW-1185">Reference proteome</keyword>
<feature type="domain" description="SAM" evidence="1">
    <location>
        <begin position="6"/>
        <end position="57"/>
    </location>
</feature>
<proteinExistence type="predicted"/>
<dbReference type="Proteomes" id="UP000322873">
    <property type="component" value="Unassembled WGS sequence"/>
</dbReference>
<name>A0A5M9JAN7_MONFR</name>